<keyword evidence="5" id="KW-1278">Translocase</keyword>
<evidence type="ECO:0000313" key="11">
    <source>
        <dbReference type="Proteomes" id="UP000177258"/>
    </source>
</evidence>
<evidence type="ECO:0000256" key="8">
    <source>
        <dbReference type="SAM" id="Phobius"/>
    </source>
</evidence>
<dbReference type="Pfam" id="PF00690">
    <property type="entry name" value="Cation_ATPase_N"/>
    <property type="match status" value="1"/>
</dbReference>
<feature type="transmembrane region" description="Helical" evidence="8">
    <location>
        <begin position="247"/>
        <end position="270"/>
    </location>
</feature>
<dbReference type="InterPro" id="IPR018303">
    <property type="entry name" value="ATPase_P-typ_P_site"/>
</dbReference>
<dbReference type="InterPro" id="IPR023214">
    <property type="entry name" value="HAD_sf"/>
</dbReference>
<dbReference type="Gene3D" id="1.20.1110.10">
    <property type="entry name" value="Calcium-transporting ATPase, transmembrane domain"/>
    <property type="match status" value="2"/>
</dbReference>
<dbReference type="GO" id="GO:0005524">
    <property type="term" value="F:ATP binding"/>
    <property type="evidence" value="ECO:0007669"/>
    <property type="project" value="UniProtKB-KW"/>
</dbReference>
<dbReference type="InterPro" id="IPR023298">
    <property type="entry name" value="ATPase_P-typ_TM_dom_sf"/>
</dbReference>
<evidence type="ECO:0000256" key="6">
    <source>
        <dbReference type="ARBA" id="ARBA00022989"/>
    </source>
</evidence>
<dbReference type="InterPro" id="IPR004014">
    <property type="entry name" value="ATPase_P-typ_cation-transptr_N"/>
</dbReference>
<dbReference type="Gene3D" id="3.40.1110.10">
    <property type="entry name" value="Calcium-transporting ATPase, cytoplasmic domain N"/>
    <property type="match status" value="2"/>
</dbReference>
<dbReference type="SUPFAM" id="SSF81653">
    <property type="entry name" value="Calcium ATPase, transduction domain A"/>
    <property type="match status" value="1"/>
</dbReference>
<dbReference type="SFLD" id="SFLDG00002">
    <property type="entry name" value="C1.7:_P-type_atpase_like"/>
    <property type="match status" value="1"/>
</dbReference>
<dbReference type="SUPFAM" id="SSF81665">
    <property type="entry name" value="Calcium ATPase, transmembrane domain M"/>
    <property type="match status" value="1"/>
</dbReference>
<dbReference type="PRINTS" id="PR00120">
    <property type="entry name" value="HATPASE"/>
</dbReference>
<sequence>MKYGLTNEQAKEALNKYGPNQLPVKRQVSALKVLVRQLQNPLAYLLLGAIVLSFVIGDELDSILIGAILVLNSALGFWQEYKASKELEALRKLEVEYCRVERDGKQIEIEAQRIVPGDLVILESGDRIPADGQILESFSLEVNESILTGESMPVAKTVREQENLVFFGTTVTSGRAKIGVLQTGIRTKFGSLVESLSDIKEEQTPFEKALANLSKVLGIGALVVSALVFLLRILQGYDIPSMAISSVALMVAVVPEGLPAVVTIVLALGVRKMYRKKALVRKMIAVESLGSATVICTDKTGTLTKNEMRVQEVKIEDSKKADLLKCAVVCNSASLVLKENGGSFDILGDGTEGALLIFAKDEGIDIDLLKSEGKLIEEIPFNLEKRKMTVIWQDSEKSEFCKGAPEVLIVESHLSEALRQKWDLEYRKMAEKGLRVLAFSKNKVFLGLVGIADEVRPEVKNAIDLTRKAGIKVVMVTGDNELTAKAVGEKIGLLSEGDEILTGSQLNSLSDEELLQRIGKVRIFARITPQEKLRIVKAFQSLGEVVAVTGDGVNDVLALKQAEVGVSMGKTGTDVSKEASDIILLDDNFATLVSAVEQGRLIYANILKVVKFLLA</sequence>
<dbReference type="InterPro" id="IPR036412">
    <property type="entry name" value="HAD-like_sf"/>
</dbReference>
<evidence type="ECO:0000313" key="10">
    <source>
        <dbReference type="EMBL" id="OGE33435.1"/>
    </source>
</evidence>
<feature type="domain" description="Cation-transporting P-type ATPase N-terminal" evidence="9">
    <location>
        <begin position="3"/>
        <end position="58"/>
    </location>
</feature>
<evidence type="ECO:0000256" key="3">
    <source>
        <dbReference type="ARBA" id="ARBA00022741"/>
    </source>
</evidence>
<evidence type="ECO:0000259" key="9">
    <source>
        <dbReference type="SMART" id="SM00831"/>
    </source>
</evidence>
<keyword evidence="7 8" id="KW-0472">Membrane</keyword>
<dbReference type="InterPro" id="IPR008250">
    <property type="entry name" value="ATPase_P-typ_transduc_dom_A_sf"/>
</dbReference>
<evidence type="ECO:0000256" key="2">
    <source>
        <dbReference type="ARBA" id="ARBA00022692"/>
    </source>
</evidence>
<accession>A0A1F5JXP4</accession>
<dbReference type="AlphaFoldDB" id="A0A1F5JXP4"/>
<dbReference type="InterPro" id="IPR023299">
    <property type="entry name" value="ATPase_P-typ_cyto_dom_N"/>
</dbReference>
<dbReference type="Gene3D" id="2.70.150.10">
    <property type="entry name" value="Calcium-transporting ATPase, cytoplasmic transduction domain A"/>
    <property type="match status" value="1"/>
</dbReference>
<dbReference type="PROSITE" id="PS00154">
    <property type="entry name" value="ATPASE_E1_E2"/>
    <property type="match status" value="1"/>
</dbReference>
<comment type="caution">
    <text evidence="10">The sequence shown here is derived from an EMBL/GenBank/DDBJ whole genome shotgun (WGS) entry which is preliminary data.</text>
</comment>
<evidence type="ECO:0000256" key="7">
    <source>
        <dbReference type="ARBA" id="ARBA00023136"/>
    </source>
</evidence>
<dbReference type="NCBIfam" id="TIGR01494">
    <property type="entry name" value="ATPase_P-type"/>
    <property type="match status" value="3"/>
</dbReference>
<evidence type="ECO:0000256" key="5">
    <source>
        <dbReference type="ARBA" id="ARBA00022967"/>
    </source>
</evidence>
<dbReference type="PANTHER" id="PTHR42861">
    <property type="entry name" value="CALCIUM-TRANSPORTING ATPASE"/>
    <property type="match status" value="1"/>
</dbReference>
<dbReference type="InterPro" id="IPR001757">
    <property type="entry name" value="P_typ_ATPase"/>
</dbReference>
<keyword evidence="3" id="KW-0547">Nucleotide-binding</keyword>
<dbReference type="SUPFAM" id="SSF56784">
    <property type="entry name" value="HAD-like"/>
    <property type="match status" value="1"/>
</dbReference>
<dbReference type="SFLD" id="SFLDS00003">
    <property type="entry name" value="Haloacid_Dehalogenase"/>
    <property type="match status" value="1"/>
</dbReference>
<keyword evidence="6 8" id="KW-1133">Transmembrane helix</keyword>
<dbReference type="InterPro" id="IPR059000">
    <property type="entry name" value="ATPase_P-type_domA"/>
</dbReference>
<dbReference type="SFLD" id="SFLDF00027">
    <property type="entry name" value="p-type_atpase"/>
    <property type="match status" value="1"/>
</dbReference>
<dbReference type="Proteomes" id="UP000177258">
    <property type="component" value="Unassembled WGS sequence"/>
</dbReference>
<dbReference type="SMART" id="SM00831">
    <property type="entry name" value="Cation_ATPase_N"/>
    <property type="match status" value="1"/>
</dbReference>
<organism evidence="10 11">
    <name type="scientific">Candidatus Daviesbacteria bacterium RIFCSPHIGHO2_02_FULL_41_10</name>
    <dbReference type="NCBI Taxonomy" id="1797774"/>
    <lineage>
        <taxon>Bacteria</taxon>
        <taxon>Candidatus Daviesiibacteriota</taxon>
    </lineage>
</organism>
<feature type="transmembrane region" description="Helical" evidence="8">
    <location>
        <begin position="216"/>
        <end position="235"/>
    </location>
</feature>
<dbReference type="InterPro" id="IPR044492">
    <property type="entry name" value="P_typ_ATPase_HD_dom"/>
</dbReference>
<dbReference type="PRINTS" id="PR00119">
    <property type="entry name" value="CATATPASE"/>
</dbReference>
<comment type="subcellular location">
    <subcellularLocation>
        <location evidence="1">Membrane</location>
        <topology evidence="1">Multi-pass membrane protein</topology>
    </subcellularLocation>
</comment>
<protein>
    <recommendedName>
        <fullName evidence="9">Cation-transporting P-type ATPase N-terminal domain-containing protein</fullName>
    </recommendedName>
</protein>
<dbReference type="Pfam" id="PF00122">
    <property type="entry name" value="E1-E2_ATPase"/>
    <property type="match status" value="1"/>
</dbReference>
<reference evidence="10 11" key="1">
    <citation type="journal article" date="2016" name="Nat. Commun.">
        <title>Thousands of microbial genomes shed light on interconnected biogeochemical processes in an aquifer system.</title>
        <authorList>
            <person name="Anantharaman K."/>
            <person name="Brown C.T."/>
            <person name="Hug L.A."/>
            <person name="Sharon I."/>
            <person name="Castelle C.J."/>
            <person name="Probst A.J."/>
            <person name="Thomas B.C."/>
            <person name="Singh A."/>
            <person name="Wilkins M.J."/>
            <person name="Karaoz U."/>
            <person name="Brodie E.L."/>
            <person name="Williams K.H."/>
            <person name="Hubbard S.S."/>
            <person name="Banfield J.F."/>
        </authorList>
    </citation>
    <scope>NUCLEOTIDE SEQUENCE [LARGE SCALE GENOMIC DNA]</scope>
</reference>
<dbReference type="Pfam" id="PF13246">
    <property type="entry name" value="Cation_ATPase"/>
    <property type="match status" value="1"/>
</dbReference>
<evidence type="ECO:0000256" key="1">
    <source>
        <dbReference type="ARBA" id="ARBA00004141"/>
    </source>
</evidence>
<evidence type="ECO:0000256" key="4">
    <source>
        <dbReference type="ARBA" id="ARBA00022840"/>
    </source>
</evidence>
<dbReference type="GO" id="GO:0016887">
    <property type="term" value="F:ATP hydrolysis activity"/>
    <property type="evidence" value="ECO:0007669"/>
    <property type="project" value="InterPro"/>
</dbReference>
<keyword evidence="2 8" id="KW-0812">Transmembrane</keyword>
<dbReference type="Gene3D" id="3.40.50.1000">
    <property type="entry name" value="HAD superfamily/HAD-like"/>
    <property type="match status" value="2"/>
</dbReference>
<keyword evidence="4" id="KW-0067">ATP-binding</keyword>
<gene>
    <name evidence="10" type="ORF">A3D83_00365</name>
</gene>
<name>A0A1F5JXP4_9BACT</name>
<dbReference type="GO" id="GO:0016020">
    <property type="term" value="C:membrane"/>
    <property type="evidence" value="ECO:0007669"/>
    <property type="project" value="UniProtKB-SubCell"/>
</dbReference>
<dbReference type="SUPFAM" id="SSF81660">
    <property type="entry name" value="Metal cation-transporting ATPase, ATP-binding domain N"/>
    <property type="match status" value="1"/>
</dbReference>
<dbReference type="EMBL" id="MFDB01000009">
    <property type="protein sequence ID" value="OGE33435.1"/>
    <property type="molecule type" value="Genomic_DNA"/>
</dbReference>
<proteinExistence type="predicted"/>